<evidence type="ECO:0000256" key="3">
    <source>
        <dbReference type="ARBA" id="ARBA00022490"/>
    </source>
</evidence>
<evidence type="ECO:0000313" key="9">
    <source>
        <dbReference type="Proteomes" id="UP000242875"/>
    </source>
</evidence>
<dbReference type="GO" id="GO:0000755">
    <property type="term" value="P:cytogamy"/>
    <property type="evidence" value="ECO:0007669"/>
    <property type="project" value="EnsemblFungi"/>
</dbReference>
<dbReference type="GO" id="GO:0090338">
    <property type="term" value="P:positive regulation of formin-nucleated actin cable assembly"/>
    <property type="evidence" value="ECO:0007669"/>
    <property type="project" value="EnsemblFungi"/>
</dbReference>
<dbReference type="GO" id="GO:0031097">
    <property type="term" value="C:medial cortex"/>
    <property type="evidence" value="ECO:0007669"/>
    <property type="project" value="EnsemblFungi"/>
</dbReference>
<dbReference type="FunFam" id="3.30.450.30:FF:000001">
    <property type="entry name" value="Profilin"/>
    <property type="match status" value="1"/>
</dbReference>
<dbReference type="GO" id="GO:0070064">
    <property type="term" value="F:proline-rich region binding"/>
    <property type="evidence" value="ECO:0007669"/>
    <property type="project" value="EnsemblFungi"/>
</dbReference>
<dbReference type="InterPro" id="IPR036140">
    <property type="entry name" value="PFN_sf"/>
</dbReference>
<dbReference type="OrthoDB" id="421374at2759"/>
<dbReference type="SUPFAM" id="SSF55770">
    <property type="entry name" value="Profilin (actin-binding protein)"/>
    <property type="match status" value="1"/>
</dbReference>
<reference evidence="8 9" key="1">
    <citation type="journal article" date="2017" name="Mycologia">
        <title>Bifiguratus adelaidae, gen. et sp. nov., a new member of Mucoromycotina in endophytic and soil-dwelling habitats.</title>
        <authorList>
            <person name="Torres-Cruz T.J."/>
            <person name="Billingsley Tobias T.L."/>
            <person name="Almatruk M."/>
            <person name="Hesse C."/>
            <person name="Kuske C.R."/>
            <person name="Desiro A."/>
            <person name="Benucci G.M."/>
            <person name="Bonito G."/>
            <person name="Stajich J.E."/>
            <person name="Dunlap C."/>
            <person name="Arnold A.E."/>
            <person name="Porras-Alfaro A."/>
        </authorList>
    </citation>
    <scope>NUCLEOTIDE SEQUENCE [LARGE SCALE GENOMIC DNA]</scope>
    <source>
        <strain evidence="8 9">AZ0501</strain>
    </source>
</reference>
<dbReference type="GO" id="GO:0005546">
    <property type="term" value="F:phosphatidylinositol-4,5-bisphosphate binding"/>
    <property type="evidence" value="ECO:0007669"/>
    <property type="project" value="EnsemblFungi"/>
</dbReference>
<comment type="subcellular location">
    <subcellularLocation>
        <location evidence="1">Cytoplasm</location>
        <location evidence="1">Cytoskeleton</location>
    </subcellularLocation>
</comment>
<gene>
    <name evidence="8" type="ORF">BZG36_04377</name>
</gene>
<comment type="caution">
    <text evidence="8">The sequence shown here is derived from an EMBL/GenBank/DDBJ whole genome shotgun (WGS) entry which is preliminary data.</text>
</comment>
<comment type="similarity">
    <text evidence="2 7">Belongs to the profilin family.</text>
</comment>
<protein>
    <recommendedName>
        <fullName evidence="7">Profilin</fullName>
    </recommendedName>
</protein>
<dbReference type="PANTHER" id="PTHR11604">
    <property type="entry name" value="PROFILIN"/>
    <property type="match status" value="1"/>
</dbReference>
<dbReference type="GO" id="GO:0030041">
    <property type="term" value="P:actin filament polymerization"/>
    <property type="evidence" value="ECO:0007669"/>
    <property type="project" value="EnsemblFungi"/>
</dbReference>
<evidence type="ECO:0000256" key="2">
    <source>
        <dbReference type="ARBA" id="ARBA00010058"/>
    </source>
</evidence>
<dbReference type="InterPro" id="IPR005455">
    <property type="entry name" value="PFN_euk"/>
</dbReference>
<dbReference type="PANTHER" id="PTHR11604:SF0">
    <property type="entry name" value="PROFILIN"/>
    <property type="match status" value="1"/>
</dbReference>
<dbReference type="PROSITE" id="PS00414">
    <property type="entry name" value="PROFILIN"/>
    <property type="match status" value="1"/>
</dbReference>
<dbReference type="PRINTS" id="PR01640">
    <property type="entry name" value="PROFILINPLNT"/>
</dbReference>
<dbReference type="AlphaFoldDB" id="A0A261XVU1"/>
<evidence type="ECO:0000256" key="4">
    <source>
        <dbReference type="ARBA" id="ARBA00023203"/>
    </source>
</evidence>
<evidence type="ECO:0000313" key="8">
    <source>
        <dbReference type="EMBL" id="OZJ02354.1"/>
    </source>
</evidence>
<dbReference type="InterPro" id="IPR048278">
    <property type="entry name" value="PFN"/>
</dbReference>
<organism evidence="8 9">
    <name type="scientific">Bifiguratus adelaidae</name>
    <dbReference type="NCBI Taxonomy" id="1938954"/>
    <lineage>
        <taxon>Eukaryota</taxon>
        <taxon>Fungi</taxon>
        <taxon>Fungi incertae sedis</taxon>
        <taxon>Mucoromycota</taxon>
        <taxon>Mucoromycotina</taxon>
        <taxon>Endogonomycetes</taxon>
        <taxon>Endogonales</taxon>
        <taxon>Endogonales incertae sedis</taxon>
        <taxon>Bifiguratus</taxon>
    </lineage>
</organism>
<dbReference type="GO" id="GO:0140311">
    <property type="term" value="F:protein sequestering activity"/>
    <property type="evidence" value="ECO:0007669"/>
    <property type="project" value="EnsemblFungi"/>
</dbReference>
<dbReference type="Gene3D" id="3.30.450.30">
    <property type="entry name" value="Dynein light chain 2a, cytoplasmic"/>
    <property type="match status" value="1"/>
</dbReference>
<dbReference type="GO" id="GO:0005829">
    <property type="term" value="C:cytosol"/>
    <property type="evidence" value="ECO:0007669"/>
    <property type="project" value="EnsemblFungi"/>
</dbReference>
<dbReference type="InterPro" id="IPR027310">
    <property type="entry name" value="Profilin_CS"/>
</dbReference>
<dbReference type="Proteomes" id="UP000242875">
    <property type="component" value="Unassembled WGS sequence"/>
</dbReference>
<proteinExistence type="inferred from homology"/>
<dbReference type="GO" id="GO:1903475">
    <property type="term" value="P:mitotic actomyosin contractile ring assembly"/>
    <property type="evidence" value="ECO:0007669"/>
    <property type="project" value="EnsemblFungi"/>
</dbReference>
<dbReference type="GO" id="GO:0043332">
    <property type="term" value="C:mating projection tip"/>
    <property type="evidence" value="ECO:0007669"/>
    <property type="project" value="EnsemblFungi"/>
</dbReference>
<comment type="function">
    <text evidence="6">Binds to actin and affects the structure of the cytoskeleton. At high concentrations, profilin prevents the polymerization of actin, whereas it enhances it at low concentrations.</text>
</comment>
<dbReference type="PRINTS" id="PR00392">
    <property type="entry name" value="PROFILIN"/>
</dbReference>
<sequence length="130" mass="13866">MSWQQYVDSNLVGTGKVTQAAIYGAQGGLWAASSGFQASHRLQPNEVQAITKAFSDPSDIRANGLHVNNVKYFTLRADDRVIYGKKNATGVVLAKTTQAILIGVYGEGQQAGDANKVVEGLADYLISVGY</sequence>
<dbReference type="SMART" id="SM00392">
    <property type="entry name" value="PROF"/>
    <property type="match status" value="1"/>
</dbReference>
<keyword evidence="3" id="KW-0963">Cytoplasm</keyword>
<keyword evidence="9" id="KW-1185">Reference proteome</keyword>
<dbReference type="GO" id="GO:0044396">
    <property type="term" value="P:actin cortical patch organization"/>
    <property type="evidence" value="ECO:0007669"/>
    <property type="project" value="EnsemblFungi"/>
</dbReference>
<name>A0A261XVU1_9FUNG</name>
<keyword evidence="5 6" id="KW-0206">Cytoskeleton</keyword>
<dbReference type="GO" id="GO:0005856">
    <property type="term" value="C:cytoskeleton"/>
    <property type="evidence" value="ECO:0007669"/>
    <property type="project" value="UniProtKB-SubCell"/>
</dbReference>
<keyword evidence="4 7" id="KW-0009">Actin-binding</keyword>
<dbReference type="GO" id="GO:0051285">
    <property type="term" value="C:cell cortex of cell tip"/>
    <property type="evidence" value="ECO:0007669"/>
    <property type="project" value="EnsemblFungi"/>
</dbReference>
<dbReference type="GO" id="GO:0005085">
    <property type="term" value="F:guanyl-nucleotide exchange factor activity"/>
    <property type="evidence" value="ECO:0007669"/>
    <property type="project" value="EnsemblFungi"/>
</dbReference>
<dbReference type="CDD" id="cd00148">
    <property type="entry name" value="PROF"/>
    <property type="match status" value="1"/>
</dbReference>
<dbReference type="Pfam" id="PF00235">
    <property type="entry name" value="Profilin"/>
    <property type="match status" value="1"/>
</dbReference>
<evidence type="ECO:0000256" key="7">
    <source>
        <dbReference type="RuleBase" id="RU003909"/>
    </source>
</evidence>
<dbReference type="EMBL" id="MVBO01000161">
    <property type="protein sequence ID" value="OZJ02354.1"/>
    <property type="molecule type" value="Genomic_DNA"/>
</dbReference>
<evidence type="ECO:0000256" key="6">
    <source>
        <dbReference type="RuleBase" id="RU003908"/>
    </source>
</evidence>
<dbReference type="GO" id="GO:0003785">
    <property type="term" value="F:actin monomer binding"/>
    <property type="evidence" value="ECO:0007669"/>
    <property type="project" value="EnsemblFungi"/>
</dbReference>
<comment type="subunit">
    <text evidence="6">Occurs in many kinds of cells as a complex with monomeric actin in a 1:1 ratio.</text>
</comment>
<evidence type="ECO:0000256" key="5">
    <source>
        <dbReference type="ARBA" id="ARBA00023212"/>
    </source>
</evidence>
<accession>A0A261XVU1</accession>
<evidence type="ECO:0000256" key="1">
    <source>
        <dbReference type="ARBA" id="ARBA00004245"/>
    </source>
</evidence>